<dbReference type="FunCoup" id="A0A1I4DWB5">
    <property type="interactions" value="2"/>
</dbReference>
<proteinExistence type="inferred from homology"/>
<evidence type="ECO:0000313" key="4">
    <source>
        <dbReference type="EMBL" id="SFK97313.1"/>
    </source>
</evidence>
<keyword evidence="5" id="KW-1185">Reference proteome</keyword>
<dbReference type="Gene3D" id="2.60.40.790">
    <property type="match status" value="1"/>
</dbReference>
<dbReference type="OrthoDB" id="5242916at2"/>
<keyword evidence="4" id="KW-0346">Stress response</keyword>
<dbReference type="SUPFAM" id="SSF49764">
    <property type="entry name" value="HSP20-like chaperones"/>
    <property type="match status" value="1"/>
</dbReference>
<dbReference type="Pfam" id="PF00011">
    <property type="entry name" value="HSP20"/>
    <property type="match status" value="1"/>
</dbReference>
<protein>
    <submittedName>
        <fullName evidence="4">Heat shock protein Hsp20</fullName>
    </submittedName>
</protein>
<organism evidence="4 5">
    <name type="scientific">Geodermatophilus ruber</name>
    <dbReference type="NCBI Taxonomy" id="504800"/>
    <lineage>
        <taxon>Bacteria</taxon>
        <taxon>Bacillati</taxon>
        <taxon>Actinomycetota</taxon>
        <taxon>Actinomycetes</taxon>
        <taxon>Geodermatophilales</taxon>
        <taxon>Geodermatophilaceae</taxon>
        <taxon>Geodermatophilus</taxon>
    </lineage>
</organism>
<evidence type="ECO:0000256" key="2">
    <source>
        <dbReference type="RuleBase" id="RU003616"/>
    </source>
</evidence>
<dbReference type="PANTHER" id="PTHR11527">
    <property type="entry name" value="HEAT-SHOCK PROTEIN 20 FAMILY MEMBER"/>
    <property type="match status" value="1"/>
</dbReference>
<dbReference type="InterPro" id="IPR008978">
    <property type="entry name" value="HSP20-like_chaperone"/>
</dbReference>
<dbReference type="InParanoid" id="A0A1I4DWB5"/>
<dbReference type="PROSITE" id="PS01031">
    <property type="entry name" value="SHSP"/>
    <property type="match status" value="1"/>
</dbReference>
<dbReference type="InterPro" id="IPR002068">
    <property type="entry name" value="A-crystallin/Hsp20_dom"/>
</dbReference>
<dbReference type="Proteomes" id="UP000199152">
    <property type="component" value="Unassembled WGS sequence"/>
</dbReference>
<accession>A0A1I4DWB5</accession>
<dbReference type="EMBL" id="FOSW01000005">
    <property type="protein sequence ID" value="SFK97313.1"/>
    <property type="molecule type" value="Genomic_DNA"/>
</dbReference>
<dbReference type="InterPro" id="IPR031107">
    <property type="entry name" value="Small_HSP"/>
</dbReference>
<dbReference type="CDD" id="cd06464">
    <property type="entry name" value="ACD_sHsps-like"/>
    <property type="match status" value="1"/>
</dbReference>
<dbReference type="STRING" id="504800.SAMN04488085_10560"/>
<comment type="similarity">
    <text evidence="1 2">Belongs to the small heat shock protein (HSP20) family.</text>
</comment>
<evidence type="ECO:0000259" key="3">
    <source>
        <dbReference type="PROSITE" id="PS01031"/>
    </source>
</evidence>
<evidence type="ECO:0000313" key="5">
    <source>
        <dbReference type="Proteomes" id="UP000199152"/>
    </source>
</evidence>
<feature type="domain" description="SHSP" evidence="3">
    <location>
        <begin position="39"/>
        <end position="149"/>
    </location>
</feature>
<sequence>MSLSVPSTSGTATRPDPFRELDELYERVNQLWQAIGAGTPGADRWMPLADIEETDDAYVIELELPGVSDDDVEIQIDGRELTVSGEIKERERKGLLRRRTRRVGEFYYSLTLPDEIDEDNISAHLDRGVLTIRVPKTQQGPSRRVAIGG</sequence>
<dbReference type="AlphaFoldDB" id="A0A1I4DWB5"/>
<gene>
    <name evidence="4" type="ORF">SAMN04488085_10560</name>
</gene>
<reference evidence="4 5" key="1">
    <citation type="submission" date="2016-10" db="EMBL/GenBank/DDBJ databases">
        <authorList>
            <person name="de Groot N.N."/>
        </authorList>
    </citation>
    <scope>NUCLEOTIDE SEQUENCE [LARGE SCALE GENOMIC DNA]</scope>
    <source>
        <strain evidence="4 5">DSM 45317</strain>
    </source>
</reference>
<name>A0A1I4DWB5_9ACTN</name>
<evidence type="ECO:0000256" key="1">
    <source>
        <dbReference type="PROSITE-ProRule" id="PRU00285"/>
    </source>
</evidence>